<sequence length="59" mass="7061">MKFKPRTLMIAALFVAVSLIYYFIYRNDTFFIGATMLIMVLWLQLSGGWKPKRRKKEEK</sequence>
<name>A0A939H8L8_9CLOT</name>
<reference evidence="2" key="1">
    <citation type="submission" date="2021-03" db="EMBL/GenBank/DDBJ databases">
        <title>Proteiniclasticum marinus sp. nov., isolated from tidal flat sediment.</title>
        <authorList>
            <person name="Namirimu T."/>
            <person name="Yang J.-A."/>
            <person name="Yang S.-H."/>
            <person name="Kim Y.-J."/>
            <person name="Kwon K.K."/>
        </authorList>
    </citation>
    <scope>NUCLEOTIDE SEQUENCE</scope>
    <source>
        <strain evidence="2">SCR006</strain>
    </source>
</reference>
<evidence type="ECO:0000256" key="1">
    <source>
        <dbReference type="SAM" id="Phobius"/>
    </source>
</evidence>
<feature type="transmembrane region" description="Helical" evidence="1">
    <location>
        <begin position="7"/>
        <end position="24"/>
    </location>
</feature>
<dbReference type="AlphaFoldDB" id="A0A939H8L8"/>
<proteinExistence type="predicted"/>
<dbReference type="RefSeq" id="WP_207598148.1">
    <property type="nucleotide sequence ID" value="NZ_JAFNJU010000001.1"/>
</dbReference>
<evidence type="ECO:0000313" key="2">
    <source>
        <dbReference type="EMBL" id="MBO1263635.1"/>
    </source>
</evidence>
<gene>
    <name evidence="2" type="ORF">J3A84_01090</name>
</gene>
<keyword evidence="1" id="KW-0472">Membrane</keyword>
<accession>A0A939H8L8</accession>
<feature type="transmembrane region" description="Helical" evidence="1">
    <location>
        <begin position="30"/>
        <end position="49"/>
    </location>
</feature>
<evidence type="ECO:0000313" key="3">
    <source>
        <dbReference type="Proteomes" id="UP000664218"/>
    </source>
</evidence>
<organism evidence="2 3">
    <name type="scientific">Proteiniclasticum aestuarii</name>
    <dbReference type="NCBI Taxonomy" id="2817862"/>
    <lineage>
        <taxon>Bacteria</taxon>
        <taxon>Bacillati</taxon>
        <taxon>Bacillota</taxon>
        <taxon>Clostridia</taxon>
        <taxon>Eubacteriales</taxon>
        <taxon>Clostridiaceae</taxon>
        <taxon>Proteiniclasticum</taxon>
    </lineage>
</organism>
<dbReference type="EMBL" id="JAFNJU010000001">
    <property type="protein sequence ID" value="MBO1263635.1"/>
    <property type="molecule type" value="Genomic_DNA"/>
</dbReference>
<protein>
    <submittedName>
        <fullName evidence="2">Uncharacterized protein</fullName>
    </submittedName>
</protein>
<keyword evidence="1" id="KW-0812">Transmembrane</keyword>
<keyword evidence="3" id="KW-1185">Reference proteome</keyword>
<dbReference type="Proteomes" id="UP000664218">
    <property type="component" value="Unassembled WGS sequence"/>
</dbReference>
<keyword evidence="1" id="KW-1133">Transmembrane helix</keyword>
<comment type="caution">
    <text evidence="2">The sequence shown here is derived from an EMBL/GenBank/DDBJ whole genome shotgun (WGS) entry which is preliminary data.</text>
</comment>